<dbReference type="PANTHER" id="PTHR34825:SF1">
    <property type="entry name" value="AAA-ATPASE-LIKE DOMAIN-CONTAINING PROTEIN"/>
    <property type="match status" value="1"/>
</dbReference>
<protein>
    <submittedName>
        <fullName evidence="2">Putative AAA-ATPase</fullName>
    </submittedName>
</protein>
<evidence type="ECO:0000313" key="2">
    <source>
        <dbReference type="EMBL" id="TDO91343.1"/>
    </source>
</evidence>
<organism evidence="2 3">
    <name type="scientific">Halanaerobium saccharolyticum</name>
    <dbReference type="NCBI Taxonomy" id="43595"/>
    <lineage>
        <taxon>Bacteria</taxon>
        <taxon>Bacillati</taxon>
        <taxon>Bacillota</taxon>
        <taxon>Clostridia</taxon>
        <taxon>Halanaerobiales</taxon>
        <taxon>Halanaerobiaceae</taxon>
        <taxon>Halanaerobium</taxon>
    </lineage>
</organism>
<name>A0A4V3CEV4_9FIRM</name>
<dbReference type="AlphaFoldDB" id="A0A4V3CEV4"/>
<proteinExistence type="predicted"/>
<feature type="domain" description="AAA-ATPase-like" evidence="1">
    <location>
        <begin position="6"/>
        <end position="231"/>
    </location>
</feature>
<evidence type="ECO:0000313" key="3">
    <source>
        <dbReference type="Proteomes" id="UP000295064"/>
    </source>
</evidence>
<gene>
    <name evidence="2" type="ORF">DFR79_10993</name>
</gene>
<comment type="caution">
    <text evidence="2">The sequence shown here is derived from an EMBL/GenBank/DDBJ whole genome shotgun (WGS) entry which is preliminary data.</text>
</comment>
<evidence type="ECO:0000259" key="1">
    <source>
        <dbReference type="Pfam" id="PF09820"/>
    </source>
</evidence>
<dbReference type="Pfam" id="PF09820">
    <property type="entry name" value="AAA-ATPase_like"/>
    <property type="match status" value="1"/>
</dbReference>
<sequence length="431" mass="51372">MKKKLPVGIDDFKNIREENYYYVDKSLFIKEIIDDGAQVILLPRPRRFGKTLNLSMLKYYFENNEEDYSYLFKNLKIKQTAEEYLAKQGKFPVINLTFKDIKENSWPQAEIKLKRMVAREFKRHKYLLESDVLDQYDKEFFQKILSLKAENAFYEESLKDLSDYLAAYHQEKVIILIDEYDQPIQAAYYNNYYDKMINFMRNFLSAGLKNNLALEKGILTGILRVAKESIFSGLNNPVVSTLLDNEYSKYFGLLENEIKELFNYYALDFQFEDLKNWYNGYYFGENIIYNPWSIINCLRREGEIEPYWANTSSNDIIKDLIINSESEVKKDLEILLKGDTINKKIDENIIFSEIDKKVNIIWSFLLLSGYLTFVEKERREMYLYCDLKIPNKEIRYIFENIITQWFEENLSSQKLNILLKSLSCFCAWAFT</sequence>
<accession>A0A4V3CEV4</accession>
<dbReference type="RefSeq" id="WP_208107512.1">
    <property type="nucleotide sequence ID" value="NZ_SNWX01000009.1"/>
</dbReference>
<dbReference type="Proteomes" id="UP000295064">
    <property type="component" value="Unassembled WGS sequence"/>
</dbReference>
<dbReference type="EMBL" id="SNWX01000009">
    <property type="protein sequence ID" value="TDO91343.1"/>
    <property type="molecule type" value="Genomic_DNA"/>
</dbReference>
<reference evidence="2 3" key="1">
    <citation type="submission" date="2019-03" db="EMBL/GenBank/DDBJ databases">
        <title>Subsurface microbial communities from deep shales in Ohio and West Virginia, USA.</title>
        <authorList>
            <person name="Wrighton K."/>
        </authorList>
    </citation>
    <scope>NUCLEOTIDE SEQUENCE [LARGE SCALE GENOMIC DNA]</scope>
    <source>
        <strain evidence="2 3">MA284_T2</strain>
    </source>
</reference>
<dbReference type="PANTHER" id="PTHR34825">
    <property type="entry name" value="CONSERVED PROTEIN, WITH A WEAK D-GALACTARATE DEHYDRATASE/ALTRONATE HYDROLASE DOMAIN"/>
    <property type="match status" value="1"/>
</dbReference>
<dbReference type="InterPro" id="IPR018631">
    <property type="entry name" value="AAA-ATPase-like_dom"/>
</dbReference>